<dbReference type="PANTHER" id="PTHR43601">
    <property type="entry name" value="THIOREDOXIN, MITOCHONDRIAL"/>
    <property type="match status" value="1"/>
</dbReference>
<dbReference type="CDD" id="cd02947">
    <property type="entry name" value="TRX_family"/>
    <property type="match status" value="1"/>
</dbReference>
<dbReference type="OrthoDB" id="19690at2759"/>
<evidence type="ECO:0000256" key="1">
    <source>
        <dbReference type="ARBA" id="ARBA00008987"/>
    </source>
</evidence>
<dbReference type="PROSITE" id="PS00194">
    <property type="entry name" value="THIOREDOXIN_1"/>
    <property type="match status" value="1"/>
</dbReference>
<accession>A0A0E9NKR1</accession>
<reference evidence="3 4" key="3">
    <citation type="journal article" date="2015" name="Genome Announc.">
        <title>Draft Genome Sequence of the Archiascomycetous Yeast Saitoella complicata.</title>
        <authorList>
            <person name="Yamauchi K."/>
            <person name="Kondo S."/>
            <person name="Hamamoto M."/>
            <person name="Takahashi Y."/>
            <person name="Ogura Y."/>
            <person name="Hayashi T."/>
            <person name="Nishida H."/>
        </authorList>
    </citation>
    <scope>NUCLEOTIDE SEQUENCE [LARGE SCALE GENOMIC DNA]</scope>
    <source>
        <strain evidence="3 4">NRRL Y-17804</strain>
    </source>
</reference>
<dbReference type="Gene3D" id="3.40.30.10">
    <property type="entry name" value="Glutaredoxin"/>
    <property type="match status" value="1"/>
</dbReference>
<reference evidence="3 4" key="1">
    <citation type="journal article" date="2011" name="J. Gen. Appl. Microbiol.">
        <title>Draft genome sequencing of the enigmatic yeast Saitoella complicata.</title>
        <authorList>
            <person name="Nishida H."/>
            <person name="Hamamoto M."/>
            <person name="Sugiyama J."/>
        </authorList>
    </citation>
    <scope>NUCLEOTIDE SEQUENCE [LARGE SCALE GENOMIC DNA]</scope>
    <source>
        <strain evidence="3 4">NRRL Y-17804</strain>
    </source>
</reference>
<proteinExistence type="inferred from homology"/>
<dbReference type="Pfam" id="PF00085">
    <property type="entry name" value="Thioredoxin"/>
    <property type="match status" value="1"/>
</dbReference>
<dbReference type="InterPro" id="IPR013766">
    <property type="entry name" value="Thioredoxin_domain"/>
</dbReference>
<dbReference type="AlphaFoldDB" id="A0A0E9NKR1"/>
<dbReference type="EMBL" id="BACD03000032">
    <property type="protein sequence ID" value="GAO50424.1"/>
    <property type="molecule type" value="Genomic_DNA"/>
</dbReference>
<evidence type="ECO:0000313" key="3">
    <source>
        <dbReference type="EMBL" id="GAO50424.1"/>
    </source>
</evidence>
<name>A0A0E9NKR1_SAICN</name>
<dbReference type="Proteomes" id="UP000033140">
    <property type="component" value="Unassembled WGS sequence"/>
</dbReference>
<dbReference type="RefSeq" id="XP_019023937.1">
    <property type="nucleotide sequence ID" value="XM_019166130.1"/>
</dbReference>
<dbReference type="STRING" id="698492.A0A0E9NKR1"/>
<protein>
    <recommendedName>
        <fullName evidence="2">Thioredoxin domain-containing protein</fullName>
    </recommendedName>
</protein>
<keyword evidence="4" id="KW-1185">Reference proteome</keyword>
<dbReference type="GO" id="GO:0045454">
    <property type="term" value="P:cell redox homeostasis"/>
    <property type="evidence" value="ECO:0007669"/>
    <property type="project" value="TreeGrafter"/>
</dbReference>
<dbReference type="PROSITE" id="PS51352">
    <property type="entry name" value="THIOREDOXIN_2"/>
    <property type="match status" value="1"/>
</dbReference>
<evidence type="ECO:0000313" key="4">
    <source>
        <dbReference type="Proteomes" id="UP000033140"/>
    </source>
</evidence>
<dbReference type="InterPro" id="IPR017937">
    <property type="entry name" value="Thioredoxin_CS"/>
</dbReference>
<reference evidence="3 4" key="2">
    <citation type="journal article" date="2014" name="J. Gen. Appl. Microbiol.">
        <title>The early diverging ascomycetous budding yeast Saitoella complicata has three histone deacetylases belonging to the Clr6, Hos2, and Rpd3 lineages.</title>
        <authorList>
            <person name="Nishida H."/>
            <person name="Matsumoto T."/>
            <person name="Kondo S."/>
            <person name="Hamamoto M."/>
            <person name="Yoshikawa H."/>
        </authorList>
    </citation>
    <scope>NUCLEOTIDE SEQUENCE [LARGE SCALE GENOMIC DNA]</scope>
    <source>
        <strain evidence="3 4">NRRL Y-17804</strain>
    </source>
</reference>
<feature type="domain" description="Thioredoxin" evidence="2">
    <location>
        <begin position="8"/>
        <end position="143"/>
    </location>
</feature>
<comment type="similarity">
    <text evidence="1">Belongs to the thioredoxin family.</text>
</comment>
<dbReference type="SUPFAM" id="SSF52833">
    <property type="entry name" value="Thioredoxin-like"/>
    <property type="match status" value="1"/>
</dbReference>
<comment type="caution">
    <text evidence="3">The sequence shown here is derived from an EMBL/GenBank/DDBJ whole genome shotgun (WGS) entry which is preliminary data.</text>
</comment>
<dbReference type="PANTHER" id="PTHR43601:SF3">
    <property type="entry name" value="THIOREDOXIN, MITOCHONDRIAL"/>
    <property type="match status" value="1"/>
</dbReference>
<sequence length="148" mass="16729">MNRSIRNTFEGIARRGFATSNVLQRVWTPVRSRTEFEAIQALTTANNVPLIANFTAFWCPTCKVTGPILEKVVEKISEQSRIDMVNVEVDAPEAAELMVMYQVRTLPTFVSFYRDRKEDSFVPGGHGSQSEQQIQDWVSMTARLGKGQ</sequence>
<dbReference type="InterPro" id="IPR036249">
    <property type="entry name" value="Thioredoxin-like_sf"/>
</dbReference>
<gene>
    <name evidence="3" type="ORF">G7K_4550-t1</name>
</gene>
<organism evidence="3 4">
    <name type="scientific">Saitoella complicata (strain BCRC 22490 / CBS 7301 / JCM 7358 / NBRC 10748 / NRRL Y-17804)</name>
    <dbReference type="NCBI Taxonomy" id="698492"/>
    <lineage>
        <taxon>Eukaryota</taxon>
        <taxon>Fungi</taxon>
        <taxon>Dikarya</taxon>
        <taxon>Ascomycota</taxon>
        <taxon>Taphrinomycotina</taxon>
        <taxon>Taphrinomycotina incertae sedis</taxon>
        <taxon>Saitoella</taxon>
    </lineage>
</organism>
<dbReference type="GO" id="GO:0005739">
    <property type="term" value="C:mitochondrion"/>
    <property type="evidence" value="ECO:0007669"/>
    <property type="project" value="TreeGrafter"/>
</dbReference>
<evidence type="ECO:0000259" key="2">
    <source>
        <dbReference type="PROSITE" id="PS51352"/>
    </source>
</evidence>